<accession>A0A7R7XPN9</accession>
<feature type="region of interest" description="Disordered" evidence="1">
    <location>
        <begin position="417"/>
        <end position="452"/>
    </location>
</feature>
<feature type="compositionally biased region" description="Basic and acidic residues" evidence="1">
    <location>
        <begin position="437"/>
        <end position="452"/>
    </location>
</feature>
<dbReference type="Proteomes" id="UP000654913">
    <property type="component" value="Chromosome 5"/>
</dbReference>
<protein>
    <submittedName>
        <fullName evidence="4">Uncharacterized protein</fullName>
    </submittedName>
</protein>
<dbReference type="InterPro" id="IPR036941">
    <property type="entry name" value="Rcpt_L-dom_sf"/>
</dbReference>
<dbReference type="EMBL" id="AP024447">
    <property type="protein sequence ID" value="BCS25430.1"/>
    <property type="molecule type" value="Genomic_DNA"/>
</dbReference>
<feature type="transmembrane region" description="Helical" evidence="2">
    <location>
        <begin position="374"/>
        <end position="396"/>
    </location>
</feature>
<reference evidence="4" key="1">
    <citation type="submission" date="2021-01" db="EMBL/GenBank/DDBJ databases">
        <authorList>
            <consortium name="Aspergillus puulaauensis MK2 genome sequencing consortium"/>
            <person name="Kazuki M."/>
            <person name="Futagami T."/>
        </authorList>
    </citation>
    <scope>NUCLEOTIDE SEQUENCE</scope>
    <source>
        <strain evidence="4">MK2</strain>
    </source>
</reference>
<proteinExistence type="predicted"/>
<keyword evidence="2" id="KW-0812">Transmembrane</keyword>
<keyword evidence="5" id="KW-1185">Reference proteome</keyword>
<dbReference type="KEGG" id="apuu:APUU_50141S"/>
<dbReference type="OrthoDB" id="536881at2759"/>
<evidence type="ECO:0000313" key="4">
    <source>
        <dbReference type="EMBL" id="BCS25430.1"/>
    </source>
</evidence>
<organism evidence="4 5">
    <name type="scientific">Aspergillus puulaauensis</name>
    <dbReference type="NCBI Taxonomy" id="1220207"/>
    <lineage>
        <taxon>Eukaryota</taxon>
        <taxon>Fungi</taxon>
        <taxon>Dikarya</taxon>
        <taxon>Ascomycota</taxon>
        <taxon>Pezizomycotina</taxon>
        <taxon>Eurotiomycetes</taxon>
        <taxon>Eurotiomycetidae</taxon>
        <taxon>Eurotiales</taxon>
        <taxon>Aspergillaceae</taxon>
        <taxon>Aspergillus</taxon>
    </lineage>
</organism>
<feature type="signal peptide" evidence="3">
    <location>
        <begin position="1"/>
        <end position="19"/>
    </location>
</feature>
<dbReference type="RefSeq" id="XP_041557624.1">
    <property type="nucleotide sequence ID" value="XM_041705105.1"/>
</dbReference>
<keyword evidence="2" id="KW-1133">Transmembrane helix</keyword>
<evidence type="ECO:0000313" key="5">
    <source>
        <dbReference type="Proteomes" id="UP000654913"/>
    </source>
</evidence>
<name>A0A7R7XPN9_9EURO</name>
<evidence type="ECO:0000256" key="1">
    <source>
        <dbReference type="SAM" id="MobiDB-lite"/>
    </source>
</evidence>
<dbReference type="GeneID" id="64975435"/>
<dbReference type="AlphaFoldDB" id="A0A7R7XPN9"/>
<keyword evidence="3" id="KW-0732">Signal</keyword>
<reference evidence="4" key="2">
    <citation type="submission" date="2021-02" db="EMBL/GenBank/DDBJ databases">
        <title>Aspergillus puulaauensis MK2 genome sequence.</title>
        <authorList>
            <person name="Futagami T."/>
            <person name="Mori K."/>
            <person name="Kadooka C."/>
            <person name="Tanaka T."/>
        </authorList>
    </citation>
    <scope>NUCLEOTIDE SEQUENCE</scope>
    <source>
        <strain evidence="4">MK2</strain>
    </source>
</reference>
<dbReference type="Gene3D" id="3.80.20.20">
    <property type="entry name" value="Receptor L-domain"/>
    <property type="match status" value="1"/>
</dbReference>
<keyword evidence="2" id="KW-0472">Membrane</keyword>
<evidence type="ECO:0000256" key="3">
    <source>
        <dbReference type="SAM" id="SignalP"/>
    </source>
</evidence>
<dbReference type="SUPFAM" id="SSF52058">
    <property type="entry name" value="L domain-like"/>
    <property type="match status" value="1"/>
</dbReference>
<evidence type="ECO:0000256" key="2">
    <source>
        <dbReference type="SAM" id="Phobius"/>
    </source>
</evidence>
<sequence>MKKKLLLALASRLLPTTAAQVCTPEPRYGEIYSYEIDNQSALDSLASECTSINGSVVIAYNYTGSVYLPNIRSIDGDLAWYPDSLDQGSKTEDVKIFDLVSVPDLERLGGRLDVQSSFYFRNISVPKLSAVNGFVSIHHAHDVDLRSLRKAEQVYIRGNLSSLRLESLEEVPKDLNICTRDGCNGTGPSPSSIGLLLLSLKSAGSIDLMGTISNLALPKLTSVGPNLFSLDSDPASFELTTEGGRPLNVSFPELDTVDGAMQLGGTIGSLSMPKIIDTNMTLTVETSSPLAIDLPLHRIRELEFRGNISSVNLPNLRRAADGISIYSNIPLDCDKVEAEIFPNVSISNGWRNCRVLDSTNEEPKSGGLSTSAKVGISIGCGLAGIFLLSLILIYLLRRYEKRKEQLKDVEMVEIMPPTYQAAQQEHASPPEYSPGENGHRTSPRERDGRMSG</sequence>
<feature type="chain" id="PRO_5031412325" evidence="3">
    <location>
        <begin position="20"/>
        <end position="452"/>
    </location>
</feature>
<gene>
    <name evidence="4" type="ORF">APUU_50141S</name>
</gene>